<name>A0A364NH11_STELY</name>
<evidence type="ECO:0000313" key="3">
    <source>
        <dbReference type="Proteomes" id="UP000249619"/>
    </source>
</evidence>
<feature type="region of interest" description="Disordered" evidence="1">
    <location>
        <begin position="728"/>
        <end position="827"/>
    </location>
</feature>
<feature type="compositionally biased region" description="Acidic residues" evidence="1">
    <location>
        <begin position="235"/>
        <end position="249"/>
    </location>
</feature>
<feature type="compositionally biased region" description="Polar residues" evidence="1">
    <location>
        <begin position="285"/>
        <end position="294"/>
    </location>
</feature>
<feature type="compositionally biased region" description="Basic and acidic residues" evidence="1">
    <location>
        <begin position="109"/>
        <end position="121"/>
    </location>
</feature>
<evidence type="ECO:0000256" key="1">
    <source>
        <dbReference type="SAM" id="MobiDB-lite"/>
    </source>
</evidence>
<feature type="region of interest" description="Disordered" evidence="1">
    <location>
        <begin position="275"/>
        <end position="447"/>
    </location>
</feature>
<feature type="compositionally biased region" description="Basic and acidic residues" evidence="1">
    <location>
        <begin position="92"/>
        <end position="101"/>
    </location>
</feature>
<comment type="caution">
    <text evidence="2">The sequence shown here is derived from an EMBL/GenBank/DDBJ whole genome shotgun (WGS) entry which is preliminary data.</text>
</comment>
<feature type="compositionally biased region" description="Pro residues" evidence="1">
    <location>
        <begin position="750"/>
        <end position="762"/>
    </location>
</feature>
<feature type="compositionally biased region" description="Polar residues" evidence="1">
    <location>
        <begin position="387"/>
        <end position="402"/>
    </location>
</feature>
<feature type="compositionally biased region" description="Basic residues" evidence="1">
    <location>
        <begin position="338"/>
        <end position="347"/>
    </location>
</feature>
<accession>A0A364NH11</accession>
<dbReference type="EMBL" id="QGDH01000002">
    <property type="protein sequence ID" value="RAR16552.1"/>
    <property type="molecule type" value="Genomic_DNA"/>
</dbReference>
<feature type="region of interest" description="Disordered" evidence="1">
    <location>
        <begin position="506"/>
        <end position="601"/>
    </location>
</feature>
<reference evidence="3" key="1">
    <citation type="submission" date="2018-05" db="EMBL/GenBank/DDBJ databases">
        <title>Draft genome sequence of Stemphylium lycopersici strain CIDEFI 213.</title>
        <authorList>
            <person name="Medina R."/>
            <person name="Franco M.E.E."/>
            <person name="Lucentini C.G."/>
            <person name="Saparrat M.C.N."/>
            <person name="Balatti P.A."/>
        </authorList>
    </citation>
    <scope>NUCLEOTIDE SEQUENCE [LARGE SCALE GENOMIC DNA]</scope>
    <source>
        <strain evidence="3">CIDEFI 213</strain>
    </source>
</reference>
<protein>
    <submittedName>
        <fullName evidence="2">Uncharacterized protein</fullName>
    </submittedName>
</protein>
<feature type="compositionally biased region" description="Basic residues" evidence="1">
    <location>
        <begin position="28"/>
        <end position="40"/>
    </location>
</feature>
<proteinExistence type="predicted"/>
<feature type="compositionally biased region" description="Polar residues" evidence="1">
    <location>
        <begin position="694"/>
        <end position="704"/>
    </location>
</feature>
<gene>
    <name evidence="2" type="ORF">DDE83_000117</name>
</gene>
<feature type="compositionally biased region" description="Acidic residues" evidence="1">
    <location>
        <begin position="645"/>
        <end position="655"/>
    </location>
</feature>
<feature type="region of interest" description="Disordered" evidence="1">
    <location>
        <begin position="624"/>
        <end position="712"/>
    </location>
</feature>
<feature type="compositionally biased region" description="Basic residues" evidence="1">
    <location>
        <begin position="196"/>
        <end position="207"/>
    </location>
</feature>
<dbReference type="AlphaFoldDB" id="A0A364NH11"/>
<feature type="compositionally biased region" description="Acidic residues" evidence="1">
    <location>
        <begin position="577"/>
        <end position="586"/>
    </location>
</feature>
<evidence type="ECO:0000313" key="2">
    <source>
        <dbReference type="EMBL" id="RAR16552.1"/>
    </source>
</evidence>
<keyword evidence="3" id="KW-1185">Reference proteome</keyword>
<dbReference type="Proteomes" id="UP000249619">
    <property type="component" value="Unassembled WGS sequence"/>
</dbReference>
<sequence>MTPRTRNSNRDTNLKVYYSKKVAQQVHFSHKRKTVRRRSTPVHDGDGRRQMVFLPEKMRRRSVNTVDDSDGHSEDLEEDLEGEGVPLTLQADHGDEQDTTNKTKRKGRKLDSDSMQEHEDSQNDDLATHTSKRQRKNISPKNRRRTGRVKAEPDNAMNEAHSPSREHALRRQSTMTQLRDGRRPQPGSEEPEFRPVKRSPRLSRGGKGKIDLASRDKRQRTLTQMVPGMRPLEILSEEDTDDALSDTENEERGSQAYGDAVAQRLAQQGLYRAEKNNGREMATAQAETNVQPTMVKTEEEDESTTSSQGVPESVLQSVEADCEDSYRPTQFIDAPFRRTGRPTRKKATAQAIKTEEASYVPQRARRPVKARFSLLSTPEKRRIREIPSSQSPADSPLSTQVTPHKFKQSPLKECSDNSINVADTPSKRKQVTFKMPSKTPIPPPRLKKFESIIQDSEDEGDDIIEDVPLGEQGKRTLPESAAIATSSQVLGADTHAMFGQIDQACDDADINGDVNGDVARSQSSQESGSLPALRGHKKPSPELGESHEQSYSRREWASNEEHQKYDTVLPRIKQEPGSEDEGDDDATVLPCVQSPHEGKPFETDITASIEADLPMPAEQLCSTRPILEANIQDTFPSTPMVIQDDSSDEEIEPEQDPTPPRSSRQHPSSLPKSNRIQQSAGLDEGAVQVPRSPSPQHETQQSHSSKAEQQLHDEWFSYSQYIQARPLESPSVRAAPDAFSYNETPRPPHRSAPPPQHQPPGYHPSQATTVDEITQRTPRTKRTQHFSSTHTTPHRVASSQPAISPSKPPPLLIPSSFPSPEKVGMEGWSSPVLETTQAGGGYMSSQWASLENFSIPLPPPVDDEDDGE</sequence>
<feature type="compositionally biased region" description="Basic residues" evidence="1">
    <location>
        <begin position="130"/>
        <end position="148"/>
    </location>
</feature>
<feature type="region of interest" description="Disordered" evidence="1">
    <location>
        <begin position="25"/>
        <end position="258"/>
    </location>
</feature>
<feature type="compositionally biased region" description="Basic and acidic residues" evidence="1">
    <location>
        <begin position="544"/>
        <end position="565"/>
    </location>
</feature>
<organism evidence="2 3">
    <name type="scientific">Stemphylium lycopersici</name>
    <name type="common">Tomato gray leaf spot disease fungus</name>
    <name type="synonym">Thyrospora lycopersici</name>
    <dbReference type="NCBI Taxonomy" id="183478"/>
    <lineage>
        <taxon>Eukaryota</taxon>
        <taxon>Fungi</taxon>
        <taxon>Dikarya</taxon>
        <taxon>Ascomycota</taxon>
        <taxon>Pezizomycotina</taxon>
        <taxon>Dothideomycetes</taxon>
        <taxon>Pleosporomycetidae</taxon>
        <taxon>Pleosporales</taxon>
        <taxon>Pleosporineae</taxon>
        <taxon>Pleosporaceae</taxon>
        <taxon>Stemphylium</taxon>
    </lineage>
</organism>
<feature type="compositionally biased region" description="Polar residues" evidence="1">
    <location>
        <begin position="661"/>
        <end position="680"/>
    </location>
</feature>
<feature type="compositionally biased region" description="Polar residues" evidence="1">
    <location>
        <begin position="767"/>
        <end position="777"/>
    </location>
</feature>